<name>W8GFX0_9MOLU</name>
<proteinExistence type="predicted"/>
<dbReference type="KEGG" id="hcr:X271_00593"/>
<dbReference type="EMBL" id="CP006932">
    <property type="protein sequence ID" value="AHK22679.1"/>
    <property type="molecule type" value="Genomic_DNA"/>
</dbReference>
<dbReference type="InterPro" id="IPR012337">
    <property type="entry name" value="RNaseH-like_sf"/>
</dbReference>
<organism evidence="1 2">
    <name type="scientific">Candidatus Hepatoplasma crinochetorum Av</name>
    <dbReference type="NCBI Taxonomy" id="1427984"/>
    <lineage>
        <taxon>Bacteria</taxon>
        <taxon>Bacillati</taxon>
        <taxon>Mycoplasmatota</taxon>
        <taxon>Mollicutes</taxon>
        <taxon>Candidatus Hepatoplasmataceae</taxon>
        <taxon>Candidatus Hepatoplasma</taxon>
    </lineage>
</organism>
<reference evidence="1 2" key="1">
    <citation type="journal article" date="2014" name="Genome Biol. Evol.">
        <title>Phylogenomics of "Candidatus Hepatoplasma crinochetorum," a Lineage of Mollicutes Associated with Noninsect Arthropods.</title>
        <authorList>
            <person name="Leclercq S."/>
            <person name="Dittmer J."/>
            <person name="Bouchon D."/>
            <person name="Cordaux R."/>
        </authorList>
    </citation>
    <scope>NUCLEOTIDE SEQUENCE [LARGE SCALE GENOMIC DNA]</scope>
    <source>
        <strain evidence="1 2">Av</strain>
    </source>
</reference>
<evidence type="ECO:0000313" key="2">
    <source>
        <dbReference type="Proteomes" id="UP000019450"/>
    </source>
</evidence>
<sequence>MEKYELDNLIVEILKLLIDKENNGVTTLIYSDKLKFNNFIKEFKNKAIDSNNDKSFDKLSNIKKLERIFEELDFESTIDLLKKIKKHIFSTKRLNNKNLENSAKKIINLIESFLNENKKKFTIIEDINKLIYQILEENDFKIKCKKLGLFYSFLDGRENREKLKSFFGKKIVNDVFIKLNNNGEIRHKGNKLISEEEFIDLFEKITTFSYFIELDNLLKNKKKDLNNNKIKQKIFYIDGAISSNKNNVGLIAIVDNKGKLLYRSENPDCEWSNEIEAFAFLEFIKYLLKNKILKAFFYDDNKTIISWIKTRKINSKTKAKDYMKKAFSLIDENNIKIEVEYIKGIDNLADKYTREI</sequence>
<keyword evidence="2" id="KW-1185">Reference proteome</keyword>
<dbReference type="Gene3D" id="3.30.420.10">
    <property type="entry name" value="Ribonuclease H-like superfamily/Ribonuclease H"/>
    <property type="match status" value="1"/>
</dbReference>
<dbReference type="Proteomes" id="UP000019450">
    <property type="component" value="Chromosome"/>
</dbReference>
<dbReference type="SUPFAM" id="SSF53098">
    <property type="entry name" value="Ribonuclease H-like"/>
    <property type="match status" value="1"/>
</dbReference>
<evidence type="ECO:0000313" key="1">
    <source>
        <dbReference type="EMBL" id="AHK22679.1"/>
    </source>
</evidence>
<dbReference type="RefSeq" id="WP_025208965.1">
    <property type="nucleotide sequence ID" value="NZ_CP006932.1"/>
</dbReference>
<dbReference type="AlphaFoldDB" id="W8GFX0"/>
<accession>W8GFX0</accession>
<gene>
    <name evidence="1" type="ORF">X271_00593</name>
</gene>
<protein>
    <submittedName>
        <fullName evidence="1">RNase H</fullName>
    </submittedName>
</protein>
<dbReference type="STRING" id="1427984.X271_00593"/>
<dbReference type="GO" id="GO:0003676">
    <property type="term" value="F:nucleic acid binding"/>
    <property type="evidence" value="ECO:0007669"/>
    <property type="project" value="InterPro"/>
</dbReference>
<dbReference type="HOGENOM" id="CLU_777756_0_0_14"/>
<dbReference type="InterPro" id="IPR036397">
    <property type="entry name" value="RNaseH_sf"/>
</dbReference>